<evidence type="ECO:0000313" key="5">
    <source>
        <dbReference type="Proteomes" id="UP000005824"/>
    </source>
</evidence>
<keyword evidence="5" id="KW-1185">Reference proteome</keyword>
<dbReference type="eggNOG" id="COG3666">
    <property type="taxonomic scope" value="Bacteria"/>
</dbReference>
<dbReference type="InterPro" id="IPR002559">
    <property type="entry name" value="Transposase_11"/>
</dbReference>
<dbReference type="Pfam" id="PF01609">
    <property type="entry name" value="DDE_Tnp_1"/>
    <property type="match status" value="1"/>
</dbReference>
<organism evidence="4 5">
    <name type="scientific">Chthoniobacter flavus Ellin428</name>
    <dbReference type="NCBI Taxonomy" id="497964"/>
    <lineage>
        <taxon>Bacteria</taxon>
        <taxon>Pseudomonadati</taxon>
        <taxon>Verrucomicrobiota</taxon>
        <taxon>Spartobacteria</taxon>
        <taxon>Chthoniobacterales</taxon>
        <taxon>Chthoniobacteraceae</taxon>
        <taxon>Chthoniobacter</taxon>
    </lineage>
</organism>
<feature type="compositionally biased region" description="Basic and acidic residues" evidence="1">
    <location>
        <begin position="219"/>
        <end position="232"/>
    </location>
</feature>
<evidence type="ECO:0000259" key="2">
    <source>
        <dbReference type="Pfam" id="PF01609"/>
    </source>
</evidence>
<dbReference type="GO" id="GO:0003677">
    <property type="term" value="F:DNA binding"/>
    <property type="evidence" value="ECO:0007669"/>
    <property type="project" value="InterPro"/>
</dbReference>
<accession>B4D2H4</accession>
<dbReference type="STRING" id="497964.CfE428DRAFT_3099"/>
<dbReference type="InParanoid" id="B4D2H4"/>
<comment type="caution">
    <text evidence="4">The sequence shown here is derived from an EMBL/GenBank/DDBJ whole genome shotgun (WGS) entry which is preliminary data.</text>
</comment>
<feature type="region of interest" description="Disordered" evidence="1">
    <location>
        <begin position="178"/>
        <end position="198"/>
    </location>
</feature>
<gene>
    <name evidence="4" type="ORF">CfE428DRAFT_3099</name>
</gene>
<dbReference type="Proteomes" id="UP000005824">
    <property type="component" value="Unassembled WGS sequence"/>
</dbReference>
<dbReference type="EMBL" id="ABVL01000008">
    <property type="protein sequence ID" value="EDY19414.1"/>
    <property type="molecule type" value="Genomic_DNA"/>
</dbReference>
<dbReference type="InterPro" id="IPR008490">
    <property type="entry name" value="Transposase_InsH_N"/>
</dbReference>
<dbReference type="PANTHER" id="PTHR33408">
    <property type="entry name" value="TRANSPOSASE"/>
    <property type="match status" value="1"/>
</dbReference>
<name>B4D2H4_9BACT</name>
<protein>
    <submittedName>
        <fullName evidence="4">Transposase IS4 family protein</fullName>
    </submittedName>
</protein>
<feature type="region of interest" description="Disordered" evidence="1">
    <location>
        <begin position="217"/>
        <end position="266"/>
    </location>
</feature>
<dbReference type="GO" id="GO:0004803">
    <property type="term" value="F:transposase activity"/>
    <property type="evidence" value="ECO:0007669"/>
    <property type="project" value="InterPro"/>
</dbReference>
<reference evidence="4 5" key="1">
    <citation type="journal article" date="2011" name="J. Bacteriol.">
        <title>Genome sequence of Chthoniobacter flavus Ellin428, an aerobic heterotrophic soil bacterium.</title>
        <authorList>
            <person name="Kant R."/>
            <person name="van Passel M.W."/>
            <person name="Palva A."/>
            <person name="Lucas S."/>
            <person name="Lapidus A."/>
            <person name="Glavina Del Rio T."/>
            <person name="Dalin E."/>
            <person name="Tice H."/>
            <person name="Bruce D."/>
            <person name="Goodwin L."/>
            <person name="Pitluck S."/>
            <person name="Larimer F.W."/>
            <person name="Land M.L."/>
            <person name="Hauser L."/>
            <person name="Sangwan P."/>
            <person name="de Vos W.M."/>
            <person name="Janssen P.H."/>
            <person name="Smidt H."/>
        </authorList>
    </citation>
    <scope>NUCLEOTIDE SEQUENCE [LARGE SCALE GENOMIC DNA]</scope>
    <source>
        <strain evidence="4 5">Ellin428</strain>
    </source>
</reference>
<dbReference type="GO" id="GO:0006313">
    <property type="term" value="P:DNA transposition"/>
    <property type="evidence" value="ECO:0007669"/>
    <property type="project" value="InterPro"/>
</dbReference>
<evidence type="ECO:0000259" key="3">
    <source>
        <dbReference type="Pfam" id="PF05598"/>
    </source>
</evidence>
<proteinExistence type="predicted"/>
<feature type="domain" description="Transposase InsH N-terminal" evidence="3">
    <location>
        <begin position="20"/>
        <end position="109"/>
    </location>
</feature>
<feature type="compositionally biased region" description="Basic and acidic residues" evidence="1">
    <location>
        <begin position="180"/>
        <end position="198"/>
    </location>
</feature>
<evidence type="ECO:0000256" key="1">
    <source>
        <dbReference type="SAM" id="MobiDB-lite"/>
    </source>
</evidence>
<dbReference type="AlphaFoldDB" id="B4D2H4"/>
<feature type="domain" description="Transposase IS4-like" evidence="2">
    <location>
        <begin position="287"/>
        <end position="453"/>
    </location>
</feature>
<evidence type="ECO:0000313" key="4">
    <source>
        <dbReference type="EMBL" id="EDY19414.1"/>
    </source>
</evidence>
<dbReference type="RefSeq" id="WP_006980424.1">
    <property type="nucleotide sequence ID" value="NZ_ABVL01000008.1"/>
</dbReference>
<dbReference type="Pfam" id="PF05598">
    <property type="entry name" value="DUF772"/>
    <property type="match status" value="1"/>
</dbReference>
<dbReference type="PANTHER" id="PTHR33408:SF4">
    <property type="entry name" value="TRANSPOSASE DDE DOMAIN-CONTAINING PROTEIN"/>
    <property type="match status" value="1"/>
</dbReference>
<sequence length="465" mass="52380">MATRFVNIDRETPMLLPPDMKDWVAKDDLVRFIVDAVETCDVRLARVNARGSGDRQYPPSMMLSLLIYCYGQGLFSSRAIERATYSHVSVRYLCANEHPDHDTIATFRRENASLLESCFVAVLQLARELKAFHRLGTVSVDGTKLGARASRRSNRRRNELEQELAELQTQIQELLQQAEAADREETRAPGEALAKELQDKEQRQALLREAKAQLQARQEACRRQRQEQARGEDPEDPSAPSCRVRGATSAEKTAQTMEEPPAKKDAQRCINLVEPESRLMRDAHGVYLQGYNAQLVVEAGAESRSQLIVGVHLSQDGNDRRALGETLAKVPEALRAEITHVVADTGYDNTDLIYAVEKKWAVTVLCPPQSATAPEPPTTYRLKKVQQRRRQSAQEMRERLEQPENQRLYARRAAASEPVFGVLKNVLGFRRFRLFGLAKAKIELLLLATAYNLRRLAQQAALAPS</sequence>